<evidence type="ECO:0000313" key="5">
    <source>
        <dbReference type="Proteomes" id="UP001152797"/>
    </source>
</evidence>
<organism evidence="3">
    <name type="scientific">Cladocopium goreaui</name>
    <dbReference type="NCBI Taxonomy" id="2562237"/>
    <lineage>
        <taxon>Eukaryota</taxon>
        <taxon>Sar</taxon>
        <taxon>Alveolata</taxon>
        <taxon>Dinophyceae</taxon>
        <taxon>Suessiales</taxon>
        <taxon>Symbiodiniaceae</taxon>
        <taxon>Cladocopium</taxon>
    </lineage>
</organism>
<protein>
    <submittedName>
        <fullName evidence="3">Uncharacterized protein</fullName>
    </submittedName>
</protein>
<accession>A0A9P1DLW3</accession>
<keyword evidence="2" id="KW-0472">Membrane</keyword>
<proteinExistence type="predicted"/>
<evidence type="ECO:0000256" key="2">
    <source>
        <dbReference type="SAM" id="Phobius"/>
    </source>
</evidence>
<sequence>MIHSSIKSTAFVISTISPPFAFLISGYLSSEISSRRQFSYLRYGSHMGLGQICSESPELWTGAFQRSKTFRIFRAWSILRRLIAYALAWSQSMVYKALALPPSEKKKNKDESVAESQGGAKFG</sequence>
<dbReference type="Proteomes" id="UP001152797">
    <property type="component" value="Unassembled WGS sequence"/>
</dbReference>
<reference evidence="4 5" key="2">
    <citation type="submission" date="2024-05" db="EMBL/GenBank/DDBJ databases">
        <authorList>
            <person name="Chen Y."/>
            <person name="Shah S."/>
            <person name="Dougan E. K."/>
            <person name="Thang M."/>
            <person name="Chan C."/>
        </authorList>
    </citation>
    <scope>NUCLEOTIDE SEQUENCE [LARGE SCALE GENOMIC DNA]</scope>
</reference>
<keyword evidence="2" id="KW-0812">Transmembrane</keyword>
<keyword evidence="2" id="KW-1133">Transmembrane helix</keyword>
<name>A0A9P1DLW3_9DINO</name>
<feature type="compositionally biased region" description="Basic and acidic residues" evidence="1">
    <location>
        <begin position="103"/>
        <end position="112"/>
    </location>
</feature>
<reference evidence="3" key="1">
    <citation type="submission" date="2022-10" db="EMBL/GenBank/DDBJ databases">
        <authorList>
            <person name="Chen Y."/>
            <person name="Dougan E. K."/>
            <person name="Chan C."/>
            <person name="Rhodes N."/>
            <person name="Thang M."/>
        </authorList>
    </citation>
    <scope>NUCLEOTIDE SEQUENCE</scope>
</reference>
<feature type="non-terminal residue" evidence="3">
    <location>
        <position position="1"/>
    </location>
</feature>
<dbReference type="EMBL" id="CAMXCT030005079">
    <property type="protein sequence ID" value="CAL4798626.1"/>
    <property type="molecule type" value="Genomic_DNA"/>
</dbReference>
<dbReference type="AlphaFoldDB" id="A0A9P1DLW3"/>
<feature type="transmembrane region" description="Helical" evidence="2">
    <location>
        <begin position="6"/>
        <end position="28"/>
    </location>
</feature>
<dbReference type="EMBL" id="CAMXCT020005079">
    <property type="protein sequence ID" value="CAL1164689.1"/>
    <property type="molecule type" value="Genomic_DNA"/>
</dbReference>
<evidence type="ECO:0000256" key="1">
    <source>
        <dbReference type="SAM" id="MobiDB-lite"/>
    </source>
</evidence>
<evidence type="ECO:0000313" key="3">
    <source>
        <dbReference type="EMBL" id="CAI4011314.1"/>
    </source>
</evidence>
<evidence type="ECO:0000313" key="4">
    <source>
        <dbReference type="EMBL" id="CAL4798626.1"/>
    </source>
</evidence>
<keyword evidence="5" id="KW-1185">Reference proteome</keyword>
<dbReference type="EMBL" id="CAMXCT010005079">
    <property type="protein sequence ID" value="CAI4011314.1"/>
    <property type="molecule type" value="Genomic_DNA"/>
</dbReference>
<comment type="caution">
    <text evidence="3">The sequence shown here is derived from an EMBL/GenBank/DDBJ whole genome shotgun (WGS) entry which is preliminary data.</text>
</comment>
<gene>
    <name evidence="3" type="ORF">C1SCF055_LOCUS36492</name>
</gene>
<feature type="region of interest" description="Disordered" evidence="1">
    <location>
        <begin position="103"/>
        <end position="123"/>
    </location>
</feature>